<proteinExistence type="predicted"/>
<dbReference type="PANTHER" id="PTHR30289:SF1">
    <property type="entry name" value="PEBP (PHOSPHATIDYLETHANOLAMINE-BINDING PROTEIN) FAMILY PROTEIN"/>
    <property type="match status" value="1"/>
</dbReference>
<dbReference type="InterPro" id="IPR005247">
    <property type="entry name" value="YbhB_YbcL/LppC-like"/>
</dbReference>
<sequence length="159" mass="16859">MTLTLSSKSFNEGETIPDKHHMGEAYGFGCSGGNISPELHWEGVPEGTKSIVIQCFDPDAPTGSGFWHWIVTNIEPDTSSIPEGGKIQGSLETRTDIGAPGWVGPCPPEGHGPHRYVFTISCLGVDSIPVDSDTSGAVVGFMTNMNALEQTTLIGIVSR</sequence>
<dbReference type="InterPro" id="IPR036610">
    <property type="entry name" value="PEBP-like_sf"/>
</dbReference>
<name>A0A381UYR2_9ZZZZ</name>
<evidence type="ECO:0000313" key="1">
    <source>
        <dbReference type="EMBL" id="SVA32871.1"/>
    </source>
</evidence>
<dbReference type="SUPFAM" id="SSF49777">
    <property type="entry name" value="PEBP-like"/>
    <property type="match status" value="1"/>
</dbReference>
<evidence type="ECO:0008006" key="2">
    <source>
        <dbReference type="Google" id="ProtNLM"/>
    </source>
</evidence>
<protein>
    <recommendedName>
        <fullName evidence="2">YbhB/YbcL family Raf kinase inhibitor-like protein</fullName>
    </recommendedName>
</protein>
<dbReference type="EMBL" id="UINC01007356">
    <property type="protein sequence ID" value="SVA32871.1"/>
    <property type="molecule type" value="Genomic_DNA"/>
</dbReference>
<dbReference type="Pfam" id="PF01161">
    <property type="entry name" value="PBP"/>
    <property type="match status" value="1"/>
</dbReference>
<organism evidence="1">
    <name type="scientific">marine metagenome</name>
    <dbReference type="NCBI Taxonomy" id="408172"/>
    <lineage>
        <taxon>unclassified sequences</taxon>
        <taxon>metagenomes</taxon>
        <taxon>ecological metagenomes</taxon>
    </lineage>
</organism>
<dbReference type="Gene3D" id="3.90.280.10">
    <property type="entry name" value="PEBP-like"/>
    <property type="match status" value="1"/>
</dbReference>
<dbReference type="NCBIfam" id="TIGR00481">
    <property type="entry name" value="YbhB/YbcL family Raf kinase inhibitor-like protein"/>
    <property type="match status" value="1"/>
</dbReference>
<dbReference type="InterPro" id="IPR008914">
    <property type="entry name" value="PEBP"/>
</dbReference>
<accession>A0A381UYR2</accession>
<gene>
    <name evidence="1" type="ORF">METZ01_LOCUS85725</name>
</gene>
<reference evidence="1" key="1">
    <citation type="submission" date="2018-05" db="EMBL/GenBank/DDBJ databases">
        <authorList>
            <person name="Lanie J.A."/>
            <person name="Ng W.-L."/>
            <person name="Kazmierczak K.M."/>
            <person name="Andrzejewski T.M."/>
            <person name="Davidsen T.M."/>
            <person name="Wayne K.J."/>
            <person name="Tettelin H."/>
            <person name="Glass J.I."/>
            <person name="Rusch D."/>
            <person name="Podicherti R."/>
            <person name="Tsui H.-C.T."/>
            <person name="Winkler M.E."/>
        </authorList>
    </citation>
    <scope>NUCLEOTIDE SEQUENCE</scope>
</reference>
<dbReference type="AlphaFoldDB" id="A0A381UYR2"/>
<dbReference type="PANTHER" id="PTHR30289">
    <property type="entry name" value="UNCHARACTERIZED PROTEIN YBCL-RELATED"/>
    <property type="match status" value="1"/>
</dbReference>
<dbReference type="CDD" id="cd00865">
    <property type="entry name" value="PEBP_bact_arch"/>
    <property type="match status" value="1"/>
</dbReference>